<dbReference type="AlphaFoldDB" id="A0A6N3F0G5"/>
<name>A0A6N3F0G5_9BACT</name>
<organism evidence="2">
    <name type="scientific">Paraprevotella clara</name>
    <dbReference type="NCBI Taxonomy" id="454154"/>
    <lineage>
        <taxon>Bacteria</taxon>
        <taxon>Pseudomonadati</taxon>
        <taxon>Bacteroidota</taxon>
        <taxon>Bacteroidia</taxon>
        <taxon>Bacteroidales</taxon>
        <taxon>Prevotellaceae</taxon>
        <taxon>Paraprevotella</taxon>
    </lineage>
</organism>
<keyword evidence="1" id="KW-0732">Signal</keyword>
<gene>
    <name evidence="2" type="ORF">PCLFYP37_02961</name>
</gene>
<reference evidence="2" key="1">
    <citation type="submission" date="2019-11" db="EMBL/GenBank/DDBJ databases">
        <authorList>
            <person name="Feng L."/>
        </authorList>
    </citation>
    <scope>NUCLEOTIDE SEQUENCE</scope>
    <source>
        <strain evidence="2">PclaraLFYP37</strain>
    </source>
</reference>
<protein>
    <submittedName>
        <fullName evidence="2">Uncharacterized protein</fullName>
    </submittedName>
</protein>
<feature type="signal peptide" evidence="1">
    <location>
        <begin position="1"/>
        <end position="32"/>
    </location>
</feature>
<proteinExistence type="predicted"/>
<dbReference type="EMBL" id="CACRUT010000016">
    <property type="protein sequence ID" value="VYU45493.1"/>
    <property type="molecule type" value="Genomic_DNA"/>
</dbReference>
<evidence type="ECO:0000256" key="1">
    <source>
        <dbReference type="SAM" id="SignalP"/>
    </source>
</evidence>
<accession>A0A6N3F0G5</accession>
<dbReference type="RefSeq" id="WP_412442711.1">
    <property type="nucleotide sequence ID" value="NZ_CACRUT010000016.1"/>
</dbReference>
<evidence type="ECO:0000313" key="2">
    <source>
        <dbReference type="EMBL" id="VYU45493.1"/>
    </source>
</evidence>
<feature type="chain" id="PRO_5026821018" evidence="1">
    <location>
        <begin position="33"/>
        <end position="1027"/>
    </location>
</feature>
<sequence>MREKLYTKWKGGLNRLCFLLMCFCWTTVQSWAVGEDVHLTIENGKTYEFEAFNSYYLTYVATANGQLSLYQTGGDFCRQYTDNTFETELPSTPQYVNEGKLVEVKVESGKTYYFLTRGLSKGELTVTFGEKATPLELLSLSKEEGTTLNLSIDTLLGFTFNRMVKVGNCTLSSGSVIGNLTASTHDYGFTVSIKDVLYKWLKEGNVKAGDEVVLTVTGLCNANDENDKYNGNGVLTVKYIAGALPAELVSVTNSPEDMNFLSYYLPTDERGVVTLTFNRSMGEDATAKLFYGDIEGSNVYTESLPVKVKDTQLIVDLRGKRRLPSDMLPNASADVWEQYKTISLKVSNVKDVEGNYAMSTSQGTTGSYTFNYTIEVVEFDIARQFTPDEGTSLDDYPTIELWIREDDSFTYEGVDFTYSVNGKPETVFVPISQITKKDSPDGDGVLLTIPVPNKAADENSDVVVSLNNLKAADGADYSEDFTIIYKTSGKSMAGLEIESVSPADGAAIAALEAGSFLELSTNMNDRVGYVWFRIDDQNPKDPDQACVKTMTSMKKETVEGKVSFRTEIIRSVTFFEGHTYKVTFNAYASESDYQHGADALGVMTVTYTGTTPEFKFSPVKFVGITPDPDYTVISDVSQNEFTLTFDGPVVLNHENAFVVYGQGMNYPFESIESNEDGTEWTVKASLEKLMEMGMMPRLSMSFMPVDKDGMLVEGNAGKDATSYLNFAYDCTIGIPDLQVSPESGSKVESLKEIIVGCKDIMDDNGEVIFQGGISESYMAAEKIILYKNGREPVATVTSIEPIIPEDQEDNYFYVPVEMKLTLDTEITDNGNYRLHIPANYFILGTGMSNVNSKETSVLYTIDQPIKITVTPENNSTVESLKEITIECESGIDVPSMGTIQLLNAQNEVVASATGEDCELLLPEGAGPWDPYTGVTIKLDQEVTEKGTYKLVIPEGFFYLGENYENSDEMTFTYSINASGIHSIGTESKGVVVYTVDGKFILKSSDAKDVKNLKKGLYIVNGKKMMVK</sequence>